<feature type="region of interest" description="Disordered" evidence="1">
    <location>
        <begin position="1"/>
        <end position="20"/>
    </location>
</feature>
<protein>
    <submittedName>
        <fullName evidence="2">Uncharacterized protein</fullName>
    </submittedName>
</protein>
<dbReference type="AlphaFoldDB" id="H1VHH2"/>
<organism evidence="2 3">
    <name type="scientific">Colletotrichum higginsianum (strain IMI 349063)</name>
    <name type="common">Crucifer anthracnose fungus</name>
    <dbReference type="NCBI Taxonomy" id="759273"/>
    <lineage>
        <taxon>Eukaryota</taxon>
        <taxon>Fungi</taxon>
        <taxon>Dikarya</taxon>
        <taxon>Ascomycota</taxon>
        <taxon>Pezizomycotina</taxon>
        <taxon>Sordariomycetes</taxon>
        <taxon>Hypocreomycetidae</taxon>
        <taxon>Glomerellales</taxon>
        <taxon>Glomerellaceae</taxon>
        <taxon>Colletotrichum</taxon>
        <taxon>Colletotrichum destructivum species complex</taxon>
    </lineage>
</organism>
<dbReference type="Proteomes" id="UP000007174">
    <property type="component" value="Unassembled WGS sequence"/>
</dbReference>
<accession>H1VHH2</accession>
<reference evidence="3" key="1">
    <citation type="journal article" date="2012" name="Nat. Genet.">
        <title>Lifestyle transitions in plant pathogenic Colletotrichum fungi deciphered by genome and transcriptome analyses.</title>
        <authorList>
            <person name="O'Connell R.J."/>
            <person name="Thon M.R."/>
            <person name="Hacquard S."/>
            <person name="Amyotte S.G."/>
            <person name="Kleemann J."/>
            <person name="Torres M.F."/>
            <person name="Damm U."/>
            <person name="Buiate E.A."/>
            <person name="Epstein L."/>
            <person name="Alkan N."/>
            <person name="Altmueller J."/>
            <person name="Alvarado-Balderrama L."/>
            <person name="Bauser C.A."/>
            <person name="Becker C."/>
            <person name="Birren B.W."/>
            <person name="Chen Z."/>
            <person name="Choi J."/>
            <person name="Crouch J.A."/>
            <person name="Duvick J.P."/>
            <person name="Farman M.A."/>
            <person name="Gan P."/>
            <person name="Heiman D."/>
            <person name="Henrissat B."/>
            <person name="Howard R.J."/>
            <person name="Kabbage M."/>
            <person name="Koch C."/>
            <person name="Kracher B."/>
            <person name="Kubo Y."/>
            <person name="Law A.D."/>
            <person name="Lebrun M.-H."/>
            <person name="Lee Y.-H."/>
            <person name="Miyara I."/>
            <person name="Moore N."/>
            <person name="Neumann U."/>
            <person name="Nordstroem K."/>
            <person name="Panaccione D.G."/>
            <person name="Panstruga R."/>
            <person name="Place M."/>
            <person name="Proctor R.H."/>
            <person name="Prusky D."/>
            <person name="Rech G."/>
            <person name="Reinhardt R."/>
            <person name="Rollins J.A."/>
            <person name="Rounsley S."/>
            <person name="Schardl C.L."/>
            <person name="Schwartz D.C."/>
            <person name="Shenoy N."/>
            <person name="Shirasu K."/>
            <person name="Sikhakolli U.R."/>
            <person name="Stueber K."/>
            <person name="Sukno S.A."/>
            <person name="Sweigard J.A."/>
            <person name="Takano Y."/>
            <person name="Takahara H."/>
            <person name="Trail F."/>
            <person name="van der Does H.C."/>
            <person name="Voll L.M."/>
            <person name="Will I."/>
            <person name="Young S."/>
            <person name="Zeng Q."/>
            <person name="Zhang J."/>
            <person name="Zhou S."/>
            <person name="Dickman M.B."/>
            <person name="Schulze-Lefert P."/>
            <person name="Ver Loren van Themaat E."/>
            <person name="Ma L.-J."/>
            <person name="Vaillancourt L.J."/>
        </authorList>
    </citation>
    <scope>NUCLEOTIDE SEQUENCE [LARGE SCALE GENOMIC DNA]</scope>
    <source>
        <strain evidence="3">IMI 349063</strain>
    </source>
</reference>
<evidence type="ECO:0000313" key="2">
    <source>
        <dbReference type="EMBL" id="CCF39675.1"/>
    </source>
</evidence>
<dbReference type="HOGENOM" id="CLU_2941604_0_0_1"/>
<evidence type="ECO:0000313" key="3">
    <source>
        <dbReference type="Proteomes" id="UP000007174"/>
    </source>
</evidence>
<sequence>MGAKNKTKPHSSYAHSDGPPSIMHVQTALCTSPPTDCTMTIYDAALQSKRGKGFNWEQRT</sequence>
<proteinExistence type="predicted"/>
<evidence type="ECO:0000256" key="1">
    <source>
        <dbReference type="SAM" id="MobiDB-lite"/>
    </source>
</evidence>
<dbReference type="EMBL" id="CACQ02003628">
    <property type="protein sequence ID" value="CCF39675.1"/>
    <property type="molecule type" value="Genomic_DNA"/>
</dbReference>
<gene>
    <name evidence="2" type="ORF">CH063_10444</name>
</gene>
<name>H1VHH2_COLHI</name>